<feature type="compositionally biased region" description="Basic and acidic residues" evidence="7">
    <location>
        <begin position="1"/>
        <end position="17"/>
    </location>
</feature>
<dbReference type="OrthoDB" id="546383at2759"/>
<accession>A0A6G0ZAD5</accession>
<keyword evidence="3" id="KW-0963">Cytoplasm</keyword>
<feature type="region of interest" description="Disordered" evidence="7">
    <location>
        <begin position="1"/>
        <end position="36"/>
    </location>
</feature>
<evidence type="ECO:0000313" key="8">
    <source>
        <dbReference type="EMBL" id="KAF0767323.1"/>
    </source>
</evidence>
<gene>
    <name evidence="8" type="ORF">FWK35_00002331</name>
</gene>
<proteinExistence type="inferred from homology"/>
<evidence type="ECO:0000313" key="9">
    <source>
        <dbReference type="Proteomes" id="UP000478052"/>
    </source>
</evidence>
<dbReference type="EMBL" id="VUJU01000995">
    <property type="protein sequence ID" value="KAF0767323.1"/>
    <property type="molecule type" value="Genomic_DNA"/>
</dbReference>
<dbReference type="PANTHER" id="PTHR20899">
    <property type="entry name" value="PIERCE HOMOLOG"/>
    <property type="match status" value="1"/>
</dbReference>
<keyword evidence="4" id="KW-0206">Cytoskeleton</keyword>
<dbReference type="GO" id="GO:0035082">
    <property type="term" value="P:axoneme assembly"/>
    <property type="evidence" value="ECO:0007669"/>
    <property type="project" value="InterPro"/>
</dbReference>
<organism evidence="8 9">
    <name type="scientific">Aphis craccivora</name>
    <name type="common">Cowpea aphid</name>
    <dbReference type="NCBI Taxonomy" id="307492"/>
    <lineage>
        <taxon>Eukaryota</taxon>
        <taxon>Metazoa</taxon>
        <taxon>Ecdysozoa</taxon>
        <taxon>Arthropoda</taxon>
        <taxon>Hexapoda</taxon>
        <taxon>Insecta</taxon>
        <taxon>Pterygota</taxon>
        <taxon>Neoptera</taxon>
        <taxon>Paraneoptera</taxon>
        <taxon>Hemiptera</taxon>
        <taxon>Sternorrhyncha</taxon>
        <taxon>Aphidomorpha</taxon>
        <taxon>Aphidoidea</taxon>
        <taxon>Aphididae</taxon>
        <taxon>Aphidini</taxon>
        <taxon>Aphis</taxon>
        <taxon>Aphis</taxon>
    </lineage>
</organism>
<evidence type="ECO:0000256" key="4">
    <source>
        <dbReference type="ARBA" id="ARBA00023212"/>
    </source>
</evidence>
<dbReference type="Proteomes" id="UP000478052">
    <property type="component" value="Unassembled WGS sequence"/>
</dbReference>
<dbReference type="InterPro" id="IPR026507">
    <property type="entry name" value="PIRC1/2"/>
</dbReference>
<evidence type="ECO:0000256" key="6">
    <source>
        <dbReference type="ARBA" id="ARBA00038014"/>
    </source>
</evidence>
<evidence type="ECO:0000256" key="7">
    <source>
        <dbReference type="SAM" id="MobiDB-lite"/>
    </source>
</evidence>
<sequence length="93" mass="11010">MDKKDGSSGDVQEKTSDFYKTNNLPTRFEYPGLQNYSNTRRTPTNLFYATTYNDYGYFPPTVHTVRKCYHGKSQRFGQEQFIRGMYRDHSLNM</sequence>
<dbReference type="Pfam" id="PF14892">
    <property type="entry name" value="PIRC1_2"/>
    <property type="match status" value="1"/>
</dbReference>
<comment type="similarity">
    <text evidence="6">Belongs to the PIERCE1 family.</text>
</comment>
<dbReference type="AlphaFoldDB" id="A0A6G0ZAD5"/>
<evidence type="ECO:0000256" key="5">
    <source>
        <dbReference type="ARBA" id="ARBA00023273"/>
    </source>
</evidence>
<reference evidence="8 9" key="1">
    <citation type="submission" date="2019-08" db="EMBL/GenBank/DDBJ databases">
        <title>Whole genome of Aphis craccivora.</title>
        <authorList>
            <person name="Voronova N.V."/>
            <person name="Shulinski R.S."/>
            <person name="Bandarenka Y.V."/>
            <person name="Zhorov D.G."/>
            <person name="Warner D."/>
        </authorList>
    </citation>
    <scope>NUCLEOTIDE SEQUENCE [LARGE SCALE GENOMIC DNA]</scope>
    <source>
        <strain evidence="8">180601</strain>
        <tissue evidence="8">Whole Body</tissue>
    </source>
</reference>
<evidence type="ECO:0000256" key="3">
    <source>
        <dbReference type="ARBA" id="ARBA00022490"/>
    </source>
</evidence>
<evidence type="ECO:0000256" key="2">
    <source>
        <dbReference type="ARBA" id="ARBA00004245"/>
    </source>
</evidence>
<dbReference type="PANTHER" id="PTHR20899:SF1">
    <property type="entry name" value="PIERCER OF MICROTUBULE WALL 1 PROTEIN"/>
    <property type="match status" value="1"/>
</dbReference>
<comment type="subcellular location">
    <subcellularLocation>
        <location evidence="1">Cell projection</location>
        <location evidence="1">Cilium</location>
    </subcellularLocation>
    <subcellularLocation>
        <location evidence="2">Cytoplasm</location>
        <location evidence="2">Cytoskeleton</location>
    </subcellularLocation>
</comment>
<protein>
    <submittedName>
        <fullName evidence="8">Uncharacterized protein</fullName>
    </submittedName>
</protein>
<name>A0A6G0ZAD5_APHCR</name>
<evidence type="ECO:0000256" key="1">
    <source>
        <dbReference type="ARBA" id="ARBA00004138"/>
    </source>
</evidence>
<dbReference type="GO" id="GO:0005879">
    <property type="term" value="C:axonemal microtubule"/>
    <property type="evidence" value="ECO:0007669"/>
    <property type="project" value="InterPro"/>
</dbReference>
<keyword evidence="9" id="KW-1185">Reference proteome</keyword>
<comment type="caution">
    <text evidence="8">The sequence shown here is derived from an EMBL/GenBank/DDBJ whole genome shotgun (WGS) entry which is preliminary data.</text>
</comment>
<keyword evidence="5" id="KW-0966">Cell projection</keyword>